<dbReference type="NCBIfam" id="NF004079">
    <property type="entry name" value="PRK05584.1"/>
    <property type="match status" value="1"/>
</dbReference>
<comment type="pathway">
    <text evidence="1">Amino-acid biosynthesis; L-methionine biosynthesis via salvage pathway; S-methyl-5-thio-alpha-D-ribose 1-phosphate from S-methyl-5'-thioadenosine (hydrolase route): step 1/2.</text>
</comment>
<reference evidence="8" key="1">
    <citation type="submission" date="2008-05" db="EMBL/GenBank/DDBJ databases">
        <title>Genome sequence of Riesia pediculicola USDA.</title>
        <authorList>
            <person name="Kirkness E.F."/>
        </authorList>
    </citation>
    <scope>NUCLEOTIDE SEQUENCE [LARGE SCALE GENOMIC DNA]</scope>
    <source>
        <strain evidence="8">USDA</strain>
    </source>
</reference>
<dbReference type="PANTHER" id="PTHR46832:SF1">
    <property type="entry name" value="5'-METHYLTHIOADENOSINE_S-ADENOSYLHOMOCYSTEINE NUCLEOSIDASE"/>
    <property type="match status" value="1"/>
</dbReference>
<dbReference type="GO" id="GO:0008930">
    <property type="term" value="F:methylthioadenosine nucleosidase activity"/>
    <property type="evidence" value="ECO:0007669"/>
    <property type="project" value="InterPro"/>
</dbReference>
<evidence type="ECO:0000256" key="2">
    <source>
        <dbReference type="ARBA" id="ARBA00011974"/>
    </source>
</evidence>
<dbReference type="GO" id="GO:0019509">
    <property type="term" value="P:L-methionine salvage from methylthioadenosine"/>
    <property type="evidence" value="ECO:0007669"/>
    <property type="project" value="UniProtKB-UniPathway"/>
</dbReference>
<dbReference type="GO" id="GO:0005829">
    <property type="term" value="C:cytosol"/>
    <property type="evidence" value="ECO:0007669"/>
    <property type="project" value="TreeGrafter"/>
</dbReference>
<keyword evidence="6" id="KW-0472">Membrane</keyword>
<dbReference type="eggNOG" id="COG0775">
    <property type="taxonomic scope" value="Bacteria"/>
</dbReference>
<dbReference type="NCBIfam" id="TIGR01704">
    <property type="entry name" value="MTA_SAH-Nsdase"/>
    <property type="match status" value="1"/>
</dbReference>
<feature type="transmembrane region" description="Helical" evidence="6">
    <location>
        <begin position="44"/>
        <end position="66"/>
    </location>
</feature>
<dbReference type="KEGG" id="rip:RIEPE_0209"/>
<dbReference type="EC" id="3.2.2.9" evidence="2"/>
<gene>
    <name evidence="8" type="primary">mtnN</name>
    <name evidence="8" type="ordered locus">RIEPE_0209</name>
</gene>
<organism evidence="8 9">
    <name type="scientific">Riesia pediculicola (strain USDA)</name>
    <dbReference type="NCBI Taxonomy" id="515618"/>
    <lineage>
        <taxon>Bacteria</taxon>
        <taxon>Pseudomonadati</taxon>
        <taxon>Pseudomonadota</taxon>
        <taxon>Gammaproteobacteria</taxon>
        <taxon>Enterobacterales</taxon>
        <taxon>Enterobacteriaceae</taxon>
        <taxon>Candidatus Riesia</taxon>
    </lineage>
</organism>
<dbReference type="HOGENOM" id="CLU_031248_2_2_6"/>
<keyword evidence="5" id="KW-0486">Methionine biosynthesis</keyword>
<dbReference type="GO" id="GO:0008782">
    <property type="term" value="F:adenosylhomocysteine nucleosidase activity"/>
    <property type="evidence" value="ECO:0007669"/>
    <property type="project" value="UniProtKB-EC"/>
</dbReference>
<dbReference type="SUPFAM" id="SSF53167">
    <property type="entry name" value="Purine and uridine phosphorylases"/>
    <property type="match status" value="1"/>
</dbReference>
<evidence type="ECO:0000256" key="5">
    <source>
        <dbReference type="ARBA" id="ARBA00023167"/>
    </source>
</evidence>
<dbReference type="STRING" id="515618.RIEPE_0209"/>
<keyword evidence="4 8" id="KW-0378">Hydrolase</keyword>
<dbReference type="Proteomes" id="UP000001700">
    <property type="component" value="Chromosome"/>
</dbReference>
<dbReference type="CDD" id="cd09008">
    <property type="entry name" value="MTAN"/>
    <property type="match status" value="1"/>
</dbReference>
<keyword evidence="6" id="KW-1133">Transmembrane helix</keyword>
<dbReference type="InterPro" id="IPR010049">
    <property type="entry name" value="MTA_SAH_Nsdase"/>
</dbReference>
<dbReference type="Pfam" id="PF01048">
    <property type="entry name" value="PNP_UDP_1"/>
    <property type="match status" value="1"/>
</dbReference>
<keyword evidence="9" id="KW-1185">Reference proteome</keyword>
<evidence type="ECO:0000256" key="1">
    <source>
        <dbReference type="ARBA" id="ARBA00004945"/>
    </source>
</evidence>
<evidence type="ECO:0000313" key="9">
    <source>
        <dbReference type="Proteomes" id="UP000001700"/>
    </source>
</evidence>
<dbReference type="GO" id="GO:0019284">
    <property type="term" value="P:L-methionine salvage from S-adenosylmethionine"/>
    <property type="evidence" value="ECO:0007669"/>
    <property type="project" value="TreeGrafter"/>
</dbReference>
<evidence type="ECO:0000313" key="8">
    <source>
        <dbReference type="EMBL" id="ADD79790.1"/>
    </source>
</evidence>
<dbReference type="PANTHER" id="PTHR46832">
    <property type="entry name" value="5'-METHYLTHIOADENOSINE/S-ADENOSYLHOMOCYSTEINE NUCLEOSIDASE"/>
    <property type="match status" value="1"/>
</dbReference>
<keyword evidence="8" id="KW-0326">Glycosidase</keyword>
<keyword evidence="3" id="KW-0028">Amino-acid biosynthesis</keyword>
<dbReference type="UniPathway" id="UPA00904">
    <property type="reaction ID" value="UER00871"/>
</dbReference>
<evidence type="ECO:0000259" key="7">
    <source>
        <dbReference type="Pfam" id="PF01048"/>
    </source>
</evidence>
<dbReference type="Gene3D" id="3.40.50.1580">
    <property type="entry name" value="Nucleoside phosphorylase domain"/>
    <property type="match status" value="1"/>
</dbReference>
<protein>
    <recommendedName>
        <fullName evidence="2">adenosylhomocysteine nucleosidase</fullName>
        <ecNumber evidence="2">3.2.2.9</ecNumber>
    </recommendedName>
</protein>
<evidence type="ECO:0000256" key="6">
    <source>
        <dbReference type="SAM" id="Phobius"/>
    </source>
</evidence>
<evidence type="ECO:0000256" key="3">
    <source>
        <dbReference type="ARBA" id="ARBA00022605"/>
    </source>
</evidence>
<dbReference type="AlphaFoldDB" id="D4G817"/>
<feature type="domain" description="Nucleoside phosphorylase" evidence="7">
    <location>
        <begin position="5"/>
        <end position="214"/>
    </location>
</feature>
<sequence length="241" mass="27231">MNKLKIAIICSMKEEISYLEEYIKKSSILRLGKIRLHFGKIKNVSFFLLISGIGKVFSSMATTWLINKISPDIIMNFGIMGGLKELKIGDMVISKKTCYYDFDLSCFGYEIGQVPELPKFFYSDTNLIRAAKDSVKSLNFNCVIGTTCSGDRFIFGKRKSDFFHNFFPEAVGVDMEGAAIAQVCHLFSIPFVSIRSISDIINQSNTKEEVYENKKALLKPINDLNSVVINFLKQISKIHLS</sequence>
<dbReference type="InterPro" id="IPR000845">
    <property type="entry name" value="Nucleoside_phosphorylase_d"/>
</dbReference>
<dbReference type="EMBL" id="CP001085">
    <property type="protein sequence ID" value="ADD79790.1"/>
    <property type="molecule type" value="Genomic_DNA"/>
</dbReference>
<dbReference type="GO" id="GO:0009164">
    <property type="term" value="P:nucleoside catabolic process"/>
    <property type="evidence" value="ECO:0007669"/>
    <property type="project" value="InterPro"/>
</dbReference>
<evidence type="ECO:0000256" key="4">
    <source>
        <dbReference type="ARBA" id="ARBA00022801"/>
    </source>
</evidence>
<name>D4G817_RIEPU</name>
<dbReference type="OrthoDB" id="9792278at2"/>
<accession>D4G817</accession>
<dbReference type="InterPro" id="IPR035994">
    <property type="entry name" value="Nucleoside_phosphorylase_sf"/>
</dbReference>
<dbReference type="RefSeq" id="WP_013087772.1">
    <property type="nucleotide sequence ID" value="NC_014109.1"/>
</dbReference>
<keyword evidence="6" id="KW-0812">Transmembrane</keyword>
<proteinExistence type="predicted"/>